<reference evidence="2 3" key="1">
    <citation type="submission" date="2018-04" db="EMBL/GenBank/DDBJ databases">
        <authorList>
            <person name="Zhang X."/>
            <person name="Yuan J."/>
            <person name="Li F."/>
            <person name="Xiang J."/>
        </authorList>
    </citation>
    <scope>NUCLEOTIDE SEQUENCE [LARGE SCALE GENOMIC DNA]</scope>
    <source>
        <tissue evidence="2">Muscle</tissue>
    </source>
</reference>
<keyword evidence="1" id="KW-1133">Transmembrane helix</keyword>
<dbReference type="AlphaFoldDB" id="A0A3R7P0C9"/>
<feature type="transmembrane region" description="Helical" evidence="1">
    <location>
        <begin position="111"/>
        <end position="135"/>
    </location>
</feature>
<comment type="caution">
    <text evidence="2">The sequence shown here is derived from an EMBL/GenBank/DDBJ whole genome shotgun (WGS) entry which is preliminary data.</text>
</comment>
<organism evidence="2 3">
    <name type="scientific">Penaeus vannamei</name>
    <name type="common">Whiteleg shrimp</name>
    <name type="synonym">Litopenaeus vannamei</name>
    <dbReference type="NCBI Taxonomy" id="6689"/>
    <lineage>
        <taxon>Eukaryota</taxon>
        <taxon>Metazoa</taxon>
        <taxon>Ecdysozoa</taxon>
        <taxon>Arthropoda</taxon>
        <taxon>Crustacea</taxon>
        <taxon>Multicrustacea</taxon>
        <taxon>Malacostraca</taxon>
        <taxon>Eumalacostraca</taxon>
        <taxon>Eucarida</taxon>
        <taxon>Decapoda</taxon>
        <taxon>Dendrobranchiata</taxon>
        <taxon>Penaeoidea</taxon>
        <taxon>Penaeidae</taxon>
        <taxon>Penaeus</taxon>
    </lineage>
</organism>
<keyword evidence="3" id="KW-1185">Reference proteome</keyword>
<accession>A0A3R7P0C9</accession>
<keyword evidence="1" id="KW-0472">Membrane</keyword>
<proteinExistence type="predicted"/>
<keyword evidence="1" id="KW-0812">Transmembrane</keyword>
<gene>
    <name evidence="2" type="ORF">C7M84_009847</name>
</gene>
<sequence length="407" mass="43604">MSAECFAPVFSLLPESILVNRPAPIAIDLSIAPSGVTVRIPFHHGEGIRLSWASATAQTFADRDIPLHIEASVTEGNVSLKHLVTEATMSLKHSATEASGTEATVSLKQSLFHFLIIIFALFLFCFSSICLPLSSPFLYFSSPPIFLPSPLRLRAISSSLSLFSIALGLSSSCIPSPSRLCLPSPMLCSPFSASPSSLSFLRASLRSAFSLSHRLSLLTVSISSSCSSLTSSRASHPLLPSAFNNLFFLCASLPLSFPFPALPPLSAFHLFFLSSSLALPHASRLSNALSPLRAPSHSFSSPTPFLALPPLVPLRFRIPFSPSPSLPFRLSFFPPLFVLLSSRSFSRLLRFSPSSTLLPLLLISSLNAFPSLSPPLASSPPPPPSCSLFFGFRAFPSLPPLFSSLSS</sequence>
<protein>
    <submittedName>
        <fullName evidence="2">Uncharacterized protein</fullName>
    </submittedName>
</protein>
<evidence type="ECO:0000256" key="1">
    <source>
        <dbReference type="SAM" id="Phobius"/>
    </source>
</evidence>
<reference evidence="2 3" key="2">
    <citation type="submission" date="2019-01" db="EMBL/GenBank/DDBJ databases">
        <title>The decoding of complex shrimp genome reveals the adaptation for benthos swimmer, frequently molting mechanism and breeding impact on genome.</title>
        <authorList>
            <person name="Sun Y."/>
            <person name="Gao Y."/>
            <person name="Yu Y."/>
        </authorList>
    </citation>
    <scope>NUCLEOTIDE SEQUENCE [LARGE SCALE GENOMIC DNA]</scope>
    <source>
        <tissue evidence="2">Muscle</tissue>
    </source>
</reference>
<evidence type="ECO:0000313" key="2">
    <source>
        <dbReference type="EMBL" id="ROT71819.1"/>
    </source>
</evidence>
<name>A0A3R7P0C9_PENVA</name>
<dbReference type="Proteomes" id="UP000283509">
    <property type="component" value="Unassembled WGS sequence"/>
</dbReference>
<evidence type="ECO:0000313" key="3">
    <source>
        <dbReference type="Proteomes" id="UP000283509"/>
    </source>
</evidence>
<dbReference type="EMBL" id="QCYY01002241">
    <property type="protein sequence ID" value="ROT71819.1"/>
    <property type="molecule type" value="Genomic_DNA"/>
</dbReference>